<feature type="site" description="Important for substrate specificity" evidence="4">
    <location>
        <position position="153"/>
    </location>
</feature>
<comment type="subcellular location">
    <subcellularLocation>
        <location evidence="4">Cytoplasm</location>
    </subcellularLocation>
</comment>
<comment type="caution">
    <text evidence="4">Lacks conserved residue(s) required for the propagation of feature annotation.</text>
</comment>
<comment type="caution">
    <text evidence="5">The sequence shown here is derived from an EMBL/GenBank/DDBJ whole genome shotgun (WGS) entry which is preliminary data.</text>
</comment>
<dbReference type="CDD" id="cd00555">
    <property type="entry name" value="Maf"/>
    <property type="match status" value="1"/>
</dbReference>
<dbReference type="PANTHER" id="PTHR43213">
    <property type="entry name" value="BIFUNCTIONAL DTTP/UTP PYROPHOSPHATASE/METHYLTRANSFERASE PROTEIN-RELATED"/>
    <property type="match status" value="1"/>
</dbReference>
<evidence type="ECO:0000313" key="6">
    <source>
        <dbReference type="Proteomes" id="UP001142610"/>
    </source>
</evidence>
<dbReference type="NCBIfam" id="TIGR00172">
    <property type="entry name" value="maf"/>
    <property type="match status" value="1"/>
</dbReference>
<dbReference type="PIRSF" id="PIRSF006305">
    <property type="entry name" value="Maf"/>
    <property type="match status" value="1"/>
</dbReference>
<feature type="site" description="Important for substrate specificity" evidence="4">
    <location>
        <position position="11"/>
    </location>
</feature>
<dbReference type="SUPFAM" id="SSF52972">
    <property type="entry name" value="ITPase-like"/>
    <property type="match status" value="1"/>
</dbReference>
<dbReference type="PANTHER" id="PTHR43213:SF5">
    <property type="entry name" value="BIFUNCTIONAL DTTP_UTP PYROPHOSPHATASE_METHYLTRANSFERASE PROTEIN-RELATED"/>
    <property type="match status" value="1"/>
</dbReference>
<dbReference type="Proteomes" id="UP001142610">
    <property type="component" value="Unassembled WGS sequence"/>
</dbReference>
<comment type="cofactor">
    <cofactor evidence="1 4">
        <name>a divalent metal cation</name>
        <dbReference type="ChEBI" id="CHEBI:60240"/>
    </cofactor>
</comment>
<comment type="catalytic activity">
    <reaction evidence="4">
        <text>dTTP + H2O = dTMP + diphosphate + H(+)</text>
        <dbReference type="Rhea" id="RHEA:28534"/>
        <dbReference type="ChEBI" id="CHEBI:15377"/>
        <dbReference type="ChEBI" id="CHEBI:15378"/>
        <dbReference type="ChEBI" id="CHEBI:33019"/>
        <dbReference type="ChEBI" id="CHEBI:37568"/>
        <dbReference type="ChEBI" id="CHEBI:63528"/>
        <dbReference type="EC" id="3.6.1.9"/>
    </reaction>
</comment>
<feature type="active site" description="Proton acceptor" evidence="4">
    <location>
        <position position="69"/>
    </location>
</feature>
<dbReference type="GO" id="GO:0009117">
    <property type="term" value="P:nucleotide metabolic process"/>
    <property type="evidence" value="ECO:0007669"/>
    <property type="project" value="UniProtKB-KW"/>
</dbReference>
<comment type="catalytic activity">
    <reaction evidence="4">
        <text>UTP + H2O = UMP + diphosphate + H(+)</text>
        <dbReference type="Rhea" id="RHEA:29395"/>
        <dbReference type="ChEBI" id="CHEBI:15377"/>
        <dbReference type="ChEBI" id="CHEBI:15378"/>
        <dbReference type="ChEBI" id="CHEBI:33019"/>
        <dbReference type="ChEBI" id="CHEBI:46398"/>
        <dbReference type="ChEBI" id="CHEBI:57865"/>
        <dbReference type="EC" id="3.6.1.9"/>
    </reaction>
</comment>
<evidence type="ECO:0000256" key="2">
    <source>
        <dbReference type="ARBA" id="ARBA00022801"/>
    </source>
</evidence>
<dbReference type="RefSeq" id="WP_256620457.1">
    <property type="nucleotide sequence ID" value="NZ_JANIBC010000021.1"/>
</dbReference>
<dbReference type="EC" id="3.6.1.9" evidence="4"/>
<gene>
    <name evidence="5" type="ORF">NOG11_14165</name>
</gene>
<sequence>MRLILASASPRRRELLAQIGYVPDLIVSADIDETELPGEEARPLAERLARGKAAEVLPGYPGDVVLAADTVVSVGRRLLPKAEEETQARDSLKLLSGRAHRVTTGMVVAGPASEMRVRVVETRLKVRRLTDDQIDRYIGTGEWQGKAGGYGIQGAFAAHISHMVGSYSSVVGLPLYEAANCLASAFGEPR</sequence>
<dbReference type="AlphaFoldDB" id="A0A9X2RIX3"/>
<dbReference type="Pfam" id="PF02545">
    <property type="entry name" value="Maf"/>
    <property type="match status" value="1"/>
</dbReference>
<comment type="similarity">
    <text evidence="4">Belongs to the Maf family. YhdE subfamily.</text>
</comment>
<dbReference type="Gene3D" id="3.90.950.10">
    <property type="match status" value="1"/>
</dbReference>
<keyword evidence="4" id="KW-0963">Cytoplasm</keyword>
<dbReference type="HAMAP" id="MF_00528">
    <property type="entry name" value="Maf"/>
    <property type="match status" value="1"/>
</dbReference>
<dbReference type="EMBL" id="JANIBC010000021">
    <property type="protein sequence ID" value="MCQ8186524.1"/>
    <property type="molecule type" value="Genomic_DNA"/>
</dbReference>
<comment type="function">
    <text evidence="4">Nucleoside triphosphate pyrophosphatase that hydrolyzes dTTP and UTP. May have a dual role in cell division arrest and in preventing the incorporation of modified nucleotides into cellular nucleic acids.</text>
</comment>
<dbReference type="InterPro" id="IPR003697">
    <property type="entry name" value="Maf-like"/>
</dbReference>
<evidence type="ECO:0000313" key="5">
    <source>
        <dbReference type="EMBL" id="MCQ8186524.1"/>
    </source>
</evidence>
<dbReference type="GO" id="GO:0005737">
    <property type="term" value="C:cytoplasm"/>
    <property type="evidence" value="ECO:0007669"/>
    <property type="project" value="UniProtKB-SubCell"/>
</dbReference>
<keyword evidence="2 4" id="KW-0378">Hydrolase</keyword>
<keyword evidence="6" id="KW-1185">Reference proteome</keyword>
<name>A0A9X2RIX3_9PROT</name>
<proteinExistence type="inferred from homology"/>
<evidence type="ECO:0000256" key="3">
    <source>
        <dbReference type="ARBA" id="ARBA00023080"/>
    </source>
</evidence>
<reference evidence="5" key="1">
    <citation type="submission" date="2022-07" db="EMBL/GenBank/DDBJ databases">
        <title>Parvularcula maris sp. nov., an algicidal bacterium isolated from seawater.</title>
        <authorList>
            <person name="Li F."/>
        </authorList>
    </citation>
    <scope>NUCLEOTIDE SEQUENCE</scope>
    <source>
        <strain evidence="5">BGMRC 0090</strain>
    </source>
</reference>
<protein>
    <recommendedName>
        <fullName evidence="4">dTTP/UTP pyrophosphatase</fullName>
        <shortName evidence="4">dTTPase/UTPase</shortName>
        <ecNumber evidence="4">3.6.1.9</ecNumber>
    </recommendedName>
    <alternativeName>
        <fullName evidence="4">Nucleoside triphosphate pyrophosphatase</fullName>
    </alternativeName>
    <alternativeName>
        <fullName evidence="4">Nucleotide pyrophosphatase</fullName>
        <shortName evidence="4">Nucleotide PPase</shortName>
    </alternativeName>
</protein>
<dbReference type="InterPro" id="IPR029001">
    <property type="entry name" value="ITPase-like_fam"/>
</dbReference>
<evidence type="ECO:0000256" key="4">
    <source>
        <dbReference type="HAMAP-Rule" id="MF_00528"/>
    </source>
</evidence>
<feature type="site" description="Important for substrate specificity" evidence="4">
    <location>
        <position position="70"/>
    </location>
</feature>
<keyword evidence="3 4" id="KW-0546">Nucleotide metabolism</keyword>
<evidence type="ECO:0000256" key="1">
    <source>
        <dbReference type="ARBA" id="ARBA00001968"/>
    </source>
</evidence>
<accession>A0A9X2RIX3</accession>
<dbReference type="GO" id="GO:0047429">
    <property type="term" value="F:nucleoside triphosphate diphosphatase activity"/>
    <property type="evidence" value="ECO:0007669"/>
    <property type="project" value="UniProtKB-EC"/>
</dbReference>
<organism evidence="5 6">
    <name type="scientific">Parvularcula maris</name>
    <dbReference type="NCBI Taxonomy" id="2965077"/>
    <lineage>
        <taxon>Bacteria</taxon>
        <taxon>Pseudomonadati</taxon>
        <taxon>Pseudomonadota</taxon>
        <taxon>Alphaproteobacteria</taxon>
        <taxon>Parvularculales</taxon>
        <taxon>Parvularculaceae</taxon>
        <taxon>Parvularcula</taxon>
    </lineage>
</organism>